<protein>
    <recommendedName>
        <fullName evidence="1">DUF4817 domain-containing protein</fullName>
    </recommendedName>
</protein>
<proteinExistence type="predicted"/>
<sequence>MFKYTRQERAEIVTIFIENNRSIIDTQRKLRQKYPNRSVPDKRTIYRLYANFRQYGTTADRPRSGRQQMFHNAKNVALVHDSVSEFPQTSVRRRDSQLHISARSLIRILKTHLKMFAYKI</sequence>
<feature type="domain" description="DUF4817" evidence="1">
    <location>
        <begin position="7"/>
        <end position="58"/>
    </location>
</feature>
<evidence type="ECO:0000313" key="2">
    <source>
        <dbReference type="EMBL" id="KAF7278808.1"/>
    </source>
</evidence>
<dbReference type="EMBL" id="JAACXV010000386">
    <property type="protein sequence ID" value="KAF7278808.1"/>
    <property type="molecule type" value="Genomic_DNA"/>
</dbReference>
<dbReference type="InterPro" id="IPR032135">
    <property type="entry name" value="DUF4817"/>
</dbReference>
<gene>
    <name evidence="2" type="ORF">GWI33_007959</name>
</gene>
<keyword evidence="3" id="KW-1185">Reference proteome</keyword>
<dbReference type="Proteomes" id="UP000625711">
    <property type="component" value="Unassembled WGS sequence"/>
</dbReference>
<name>A0A834IHJ9_RHYFE</name>
<evidence type="ECO:0000313" key="3">
    <source>
        <dbReference type="Proteomes" id="UP000625711"/>
    </source>
</evidence>
<dbReference type="Pfam" id="PF16087">
    <property type="entry name" value="DUF4817"/>
    <property type="match status" value="1"/>
</dbReference>
<comment type="caution">
    <text evidence="2">The sequence shown here is derived from an EMBL/GenBank/DDBJ whole genome shotgun (WGS) entry which is preliminary data.</text>
</comment>
<dbReference type="AlphaFoldDB" id="A0A834IHJ9"/>
<evidence type="ECO:0000259" key="1">
    <source>
        <dbReference type="Pfam" id="PF16087"/>
    </source>
</evidence>
<accession>A0A834IHJ9</accession>
<reference evidence="2" key="1">
    <citation type="submission" date="2020-08" db="EMBL/GenBank/DDBJ databases">
        <title>Genome sequencing and assembly of the red palm weevil Rhynchophorus ferrugineus.</title>
        <authorList>
            <person name="Dias G.B."/>
            <person name="Bergman C.M."/>
            <person name="Manee M."/>
        </authorList>
    </citation>
    <scope>NUCLEOTIDE SEQUENCE</scope>
    <source>
        <strain evidence="2">AA-2017</strain>
        <tissue evidence="2">Whole larva</tissue>
    </source>
</reference>
<organism evidence="2 3">
    <name type="scientific">Rhynchophorus ferrugineus</name>
    <name type="common">Red palm weevil</name>
    <name type="synonym">Curculio ferrugineus</name>
    <dbReference type="NCBI Taxonomy" id="354439"/>
    <lineage>
        <taxon>Eukaryota</taxon>
        <taxon>Metazoa</taxon>
        <taxon>Ecdysozoa</taxon>
        <taxon>Arthropoda</taxon>
        <taxon>Hexapoda</taxon>
        <taxon>Insecta</taxon>
        <taxon>Pterygota</taxon>
        <taxon>Neoptera</taxon>
        <taxon>Endopterygota</taxon>
        <taxon>Coleoptera</taxon>
        <taxon>Polyphaga</taxon>
        <taxon>Cucujiformia</taxon>
        <taxon>Curculionidae</taxon>
        <taxon>Dryophthorinae</taxon>
        <taxon>Rhynchophorus</taxon>
    </lineage>
</organism>
<dbReference type="OrthoDB" id="6782743at2759"/>